<dbReference type="PANTHER" id="PTHR43591:SF110">
    <property type="entry name" value="RHODANESE DOMAIN-CONTAINING PROTEIN"/>
    <property type="match status" value="1"/>
</dbReference>
<dbReference type="InterPro" id="IPR029063">
    <property type="entry name" value="SAM-dependent_MTases_sf"/>
</dbReference>
<dbReference type="InterPro" id="IPR041698">
    <property type="entry name" value="Methyltransf_25"/>
</dbReference>
<reference evidence="2" key="2">
    <citation type="journal article" date="2022" name="Microb. Genom.">
        <title>A chromosome-scale genome assembly of the tomato pathogen Cladosporium fulvum reveals a compartmentalized genome architecture and the presence of a dispensable chromosome.</title>
        <authorList>
            <person name="Zaccaron A.Z."/>
            <person name="Chen L.H."/>
            <person name="Samaras A."/>
            <person name="Stergiopoulos I."/>
        </authorList>
    </citation>
    <scope>NUCLEOTIDE SEQUENCE</scope>
    <source>
        <strain evidence="2">Race5_Kim</strain>
    </source>
</reference>
<proteinExistence type="predicted"/>
<dbReference type="Proteomes" id="UP000756132">
    <property type="component" value="Chromosome 3"/>
</dbReference>
<gene>
    <name evidence="2" type="ORF">CLAFUR5_07855</name>
</gene>
<evidence type="ECO:0000313" key="2">
    <source>
        <dbReference type="EMBL" id="UJO15522.1"/>
    </source>
</evidence>
<organism evidence="2 3">
    <name type="scientific">Passalora fulva</name>
    <name type="common">Tomato leaf mold</name>
    <name type="synonym">Cladosporium fulvum</name>
    <dbReference type="NCBI Taxonomy" id="5499"/>
    <lineage>
        <taxon>Eukaryota</taxon>
        <taxon>Fungi</taxon>
        <taxon>Dikarya</taxon>
        <taxon>Ascomycota</taxon>
        <taxon>Pezizomycotina</taxon>
        <taxon>Dothideomycetes</taxon>
        <taxon>Dothideomycetidae</taxon>
        <taxon>Mycosphaerellales</taxon>
        <taxon>Mycosphaerellaceae</taxon>
        <taxon>Fulvia</taxon>
    </lineage>
</organism>
<feature type="domain" description="Methyltransferase" evidence="1">
    <location>
        <begin position="72"/>
        <end position="163"/>
    </location>
</feature>
<dbReference type="PANTHER" id="PTHR43591">
    <property type="entry name" value="METHYLTRANSFERASE"/>
    <property type="match status" value="1"/>
</dbReference>
<accession>A0A9Q8LDR6</accession>
<dbReference type="SUPFAM" id="SSF53335">
    <property type="entry name" value="S-adenosyl-L-methionine-dependent methyltransferases"/>
    <property type="match status" value="1"/>
</dbReference>
<dbReference type="Gene3D" id="3.40.50.150">
    <property type="entry name" value="Vaccinia Virus protein VP39"/>
    <property type="match status" value="1"/>
</dbReference>
<dbReference type="CDD" id="cd02440">
    <property type="entry name" value="AdoMet_MTases"/>
    <property type="match status" value="1"/>
</dbReference>
<reference evidence="2" key="1">
    <citation type="submission" date="2021-12" db="EMBL/GenBank/DDBJ databases">
        <authorList>
            <person name="Zaccaron A."/>
            <person name="Stergiopoulos I."/>
        </authorList>
    </citation>
    <scope>NUCLEOTIDE SEQUENCE</scope>
    <source>
        <strain evidence="2">Race5_Kim</strain>
    </source>
</reference>
<keyword evidence="2" id="KW-0808">Transferase</keyword>
<dbReference type="GeneID" id="71987733"/>
<evidence type="ECO:0000313" key="3">
    <source>
        <dbReference type="Proteomes" id="UP000756132"/>
    </source>
</evidence>
<dbReference type="RefSeq" id="XP_047759888.1">
    <property type="nucleotide sequence ID" value="XM_047907003.1"/>
</dbReference>
<name>A0A9Q8LDR6_PASFU</name>
<dbReference type="AlphaFoldDB" id="A0A9Q8LDR6"/>
<dbReference type="Pfam" id="PF13649">
    <property type="entry name" value="Methyltransf_25"/>
    <property type="match status" value="1"/>
</dbReference>
<dbReference type="EMBL" id="CP090165">
    <property type="protein sequence ID" value="UJO15522.1"/>
    <property type="molecule type" value="Genomic_DNA"/>
</dbReference>
<dbReference type="GO" id="GO:0032259">
    <property type="term" value="P:methylation"/>
    <property type="evidence" value="ECO:0007669"/>
    <property type="project" value="UniProtKB-KW"/>
</dbReference>
<dbReference type="OMA" id="DCMALYE"/>
<keyword evidence="2" id="KW-0489">Methyltransferase</keyword>
<keyword evidence="3" id="KW-1185">Reference proteome</keyword>
<dbReference type="GO" id="GO:0008168">
    <property type="term" value="F:methyltransferase activity"/>
    <property type="evidence" value="ECO:0007669"/>
    <property type="project" value="UniProtKB-KW"/>
</dbReference>
<evidence type="ECO:0000259" key="1">
    <source>
        <dbReference type="Pfam" id="PF13649"/>
    </source>
</evidence>
<protein>
    <submittedName>
        <fullName evidence="2">Methyltransferase-like protein 27</fullName>
    </submittedName>
</protein>
<sequence length="220" mass="24009">MSATATLTQTQALPDYRHRTYDLKTPQDHAKMYDEWAATYDSDVMGDTTDYVGPAQTVQAVRAANGRIEGEVLDAGCGTGLAGVALSQAGARTIDGIDVSPGMLKLAQKTGTYRTLQEVDMQQKIDLPSDKYDVVTCVGTFTTGHVGPDPALPELVRVVKKGGVIAATIYHGIWKTDGFEKEVLRLQESRQVDVLSTEICDYRRAEGKDGQARMIVLRKR</sequence>
<dbReference type="OrthoDB" id="66144at2759"/>
<dbReference type="KEGG" id="ffu:CLAFUR5_07855"/>